<protein>
    <submittedName>
        <fullName evidence="9">SLC13 family permease</fullName>
    </submittedName>
</protein>
<keyword evidence="2" id="KW-0813">Transport</keyword>
<evidence type="ECO:0000256" key="4">
    <source>
        <dbReference type="ARBA" id="ARBA00022737"/>
    </source>
</evidence>
<comment type="subcellular location">
    <subcellularLocation>
        <location evidence="1">Membrane</location>
        <topology evidence="1">Multi-pass membrane protein</topology>
    </subcellularLocation>
</comment>
<feature type="transmembrane region" description="Helical" evidence="7">
    <location>
        <begin position="447"/>
        <end position="472"/>
    </location>
</feature>
<proteinExistence type="predicted"/>
<dbReference type="InterPro" id="IPR004680">
    <property type="entry name" value="Cit_transptr-like_dom"/>
</dbReference>
<feature type="transmembrane region" description="Helical" evidence="7">
    <location>
        <begin position="94"/>
        <end position="119"/>
    </location>
</feature>
<evidence type="ECO:0000256" key="7">
    <source>
        <dbReference type="SAM" id="Phobius"/>
    </source>
</evidence>
<feature type="transmembrane region" description="Helical" evidence="7">
    <location>
        <begin position="50"/>
        <end position="74"/>
    </location>
</feature>
<evidence type="ECO:0000313" key="10">
    <source>
        <dbReference type="Proteomes" id="UP000651120"/>
    </source>
</evidence>
<feature type="transmembrane region" description="Helical" evidence="7">
    <location>
        <begin position="373"/>
        <end position="396"/>
    </location>
</feature>
<dbReference type="EMBL" id="DUJP01000008">
    <property type="protein sequence ID" value="HII46163.1"/>
    <property type="molecule type" value="Genomic_DNA"/>
</dbReference>
<keyword evidence="3 7" id="KW-0812">Transmembrane</keyword>
<dbReference type="GO" id="GO:0008324">
    <property type="term" value="F:monoatomic cation transmembrane transporter activity"/>
    <property type="evidence" value="ECO:0007669"/>
    <property type="project" value="InterPro"/>
</dbReference>
<gene>
    <name evidence="9" type="ORF">HA333_01465</name>
</gene>
<dbReference type="SUPFAM" id="SSF116726">
    <property type="entry name" value="TrkA C-terminal domain-like"/>
    <property type="match status" value="1"/>
</dbReference>
<dbReference type="InterPro" id="IPR036721">
    <property type="entry name" value="RCK_C_sf"/>
</dbReference>
<evidence type="ECO:0000256" key="6">
    <source>
        <dbReference type="ARBA" id="ARBA00023136"/>
    </source>
</evidence>
<organism evidence="9 10">
    <name type="scientific">Pyrobaculum aerophilum</name>
    <dbReference type="NCBI Taxonomy" id="13773"/>
    <lineage>
        <taxon>Archaea</taxon>
        <taxon>Thermoproteota</taxon>
        <taxon>Thermoprotei</taxon>
        <taxon>Thermoproteales</taxon>
        <taxon>Thermoproteaceae</taxon>
        <taxon>Pyrobaculum</taxon>
    </lineage>
</organism>
<evidence type="ECO:0000256" key="1">
    <source>
        <dbReference type="ARBA" id="ARBA00004141"/>
    </source>
</evidence>
<evidence type="ECO:0000256" key="3">
    <source>
        <dbReference type="ARBA" id="ARBA00022692"/>
    </source>
</evidence>
<dbReference type="AlphaFoldDB" id="A0A832SQX7"/>
<evidence type="ECO:0000256" key="2">
    <source>
        <dbReference type="ARBA" id="ARBA00022448"/>
    </source>
</evidence>
<dbReference type="Proteomes" id="UP000651120">
    <property type="component" value="Unassembled WGS sequence"/>
</dbReference>
<dbReference type="RefSeq" id="WP_011009113.1">
    <property type="nucleotide sequence ID" value="NZ_DUJP01000008.1"/>
</dbReference>
<feature type="transmembrane region" description="Helical" evidence="7">
    <location>
        <begin position="24"/>
        <end position="43"/>
    </location>
</feature>
<dbReference type="PROSITE" id="PS51202">
    <property type="entry name" value="RCK_C"/>
    <property type="match status" value="1"/>
</dbReference>
<name>A0A832SQX7_9CREN</name>
<dbReference type="PANTHER" id="PTHR43652:SF2">
    <property type="entry name" value="BASIC AMINO ACID ANTIPORTER YFCC-RELATED"/>
    <property type="match status" value="1"/>
</dbReference>
<feature type="transmembrane region" description="Helical" evidence="7">
    <location>
        <begin position="131"/>
        <end position="152"/>
    </location>
</feature>
<keyword evidence="6 7" id="KW-0472">Membrane</keyword>
<dbReference type="OMA" id="CLFVMCA"/>
<dbReference type="GO" id="GO:0005886">
    <property type="term" value="C:plasma membrane"/>
    <property type="evidence" value="ECO:0007669"/>
    <property type="project" value="TreeGrafter"/>
</dbReference>
<dbReference type="Pfam" id="PF03600">
    <property type="entry name" value="CitMHS"/>
    <property type="match status" value="1"/>
</dbReference>
<dbReference type="Gene3D" id="3.30.70.1450">
    <property type="entry name" value="Regulator of K+ conductance, C-terminal domain"/>
    <property type="match status" value="1"/>
</dbReference>
<evidence type="ECO:0000313" key="9">
    <source>
        <dbReference type="EMBL" id="HII46163.1"/>
    </source>
</evidence>
<dbReference type="InterPro" id="IPR006037">
    <property type="entry name" value="RCK_C"/>
</dbReference>
<dbReference type="GeneID" id="1463817"/>
<reference evidence="9" key="1">
    <citation type="journal article" date="2020" name="bioRxiv">
        <title>A rank-normalized archaeal taxonomy based on genome phylogeny resolves widespread incomplete and uneven classifications.</title>
        <authorList>
            <person name="Rinke C."/>
            <person name="Chuvochina M."/>
            <person name="Mussig A.J."/>
            <person name="Chaumeil P.-A."/>
            <person name="Waite D.W."/>
            <person name="Whitman W.B."/>
            <person name="Parks D.H."/>
            <person name="Hugenholtz P."/>
        </authorList>
    </citation>
    <scope>NUCLEOTIDE SEQUENCE</scope>
    <source>
        <strain evidence="9">UBA8839</strain>
    </source>
</reference>
<feature type="transmembrane region" description="Helical" evidence="7">
    <location>
        <begin position="172"/>
        <end position="197"/>
    </location>
</feature>
<dbReference type="GO" id="GO:0006813">
    <property type="term" value="P:potassium ion transport"/>
    <property type="evidence" value="ECO:0007669"/>
    <property type="project" value="InterPro"/>
</dbReference>
<evidence type="ECO:0000259" key="8">
    <source>
        <dbReference type="PROSITE" id="PS51202"/>
    </source>
</evidence>
<keyword evidence="5 7" id="KW-1133">Transmembrane helix</keyword>
<accession>A0A832SQX7</accession>
<feature type="transmembrane region" description="Helical" evidence="7">
    <location>
        <begin position="478"/>
        <end position="499"/>
    </location>
</feature>
<comment type="caution">
    <text evidence="9">The sequence shown here is derived from an EMBL/GenBank/DDBJ whole genome shotgun (WGS) entry which is preliminary data.</text>
</comment>
<dbReference type="PANTHER" id="PTHR43652">
    <property type="entry name" value="BASIC AMINO ACID ANTIPORTER YFCC-RELATED"/>
    <property type="match status" value="1"/>
</dbReference>
<feature type="domain" description="RCK C-terminal" evidence="8">
    <location>
        <begin position="268"/>
        <end position="351"/>
    </location>
</feature>
<feature type="transmembrane region" description="Helical" evidence="7">
    <location>
        <begin position="416"/>
        <end position="435"/>
    </location>
</feature>
<feature type="transmembrane region" description="Helical" evidence="7">
    <location>
        <begin position="511"/>
        <end position="534"/>
    </location>
</feature>
<keyword evidence="4" id="KW-0677">Repeat</keyword>
<sequence>MDIWFVATVSAVLAAVTLSFKYRADIIAFVSLMALVLVGVYDLREALSYLISPAVIVLFGSMVISGVIADSGLLDRVARYISVRVRHVATASLLLYFVAGVASGFVSDVAIVLAMAVLIGDVAKRLGASPAAYVIPLAFAAAIGGRLTMVGNAGNVILLDIYQTTTGEKLNILAFTAPALLALAISVPLLLLISFYAQRFVPQLSTAVKFLVVTTEVGETLDGKTRQEVEKAYRVKILTKDRILLKYSTVLVKIAVSDIPSFMTSKDLILRPLGNNKGEHMEFLIVTQRSRLVGKTLALEPIHNVFPVSIIGIVPSGPVESLESYVFRPGDEILVLGDEKVIERIAAYYRLERSKTLVKAFNPRLAASGISGLFAAVVLSQFAPASLAFIIGTFIALLGGGKAVERLYQYVSWETLIYVGSFLAIGTAAARIDLLKPITPLLNSPEYLFVIGLFLTNTLGLIPSAVLIGPYLTTKEMLMTYVLATIPILLPPAHPAIYLIYREYGLSIKDFLKISIPATAIAILATGIAVYLYYNLPIQTPIFQLP</sequence>
<dbReference type="InterPro" id="IPR051679">
    <property type="entry name" value="DASS-Related_Transporters"/>
</dbReference>
<evidence type="ECO:0000256" key="5">
    <source>
        <dbReference type="ARBA" id="ARBA00022989"/>
    </source>
</evidence>